<keyword evidence="3" id="KW-1185">Reference proteome</keyword>
<evidence type="ECO:0000313" key="3">
    <source>
        <dbReference type="Proteomes" id="UP001157109"/>
    </source>
</evidence>
<comment type="caution">
    <text evidence="2">The sequence shown here is derived from an EMBL/GenBank/DDBJ whole genome shotgun (WGS) entry which is preliminary data.</text>
</comment>
<dbReference type="Gene3D" id="3.40.630.10">
    <property type="entry name" value="Zn peptidases"/>
    <property type="match status" value="1"/>
</dbReference>
<dbReference type="PANTHER" id="PTHR43808">
    <property type="entry name" value="ACETYLORNITHINE DEACETYLASE"/>
    <property type="match status" value="1"/>
</dbReference>
<gene>
    <name evidence="2" type="ORF">GCM10025862_04610</name>
</gene>
<sequence>MCNVASVSGDEQALADLVETALRTLAHLQVSRDGNTVIARTELGRPERVVIAGHLDTVPFAAQGPAASLPIERTAERLVGRGTTDMKGASASCWRSPRRCPSPTGT</sequence>
<accession>A0ABQ6HJY8</accession>
<dbReference type="SUPFAM" id="SSF53187">
    <property type="entry name" value="Zn-dependent exopeptidases"/>
    <property type="match status" value="1"/>
</dbReference>
<proteinExistence type="predicted"/>
<dbReference type="InterPro" id="IPR050072">
    <property type="entry name" value="Peptidase_M20A"/>
</dbReference>
<evidence type="ECO:0000256" key="1">
    <source>
        <dbReference type="SAM" id="MobiDB-lite"/>
    </source>
</evidence>
<dbReference type="Proteomes" id="UP001157109">
    <property type="component" value="Unassembled WGS sequence"/>
</dbReference>
<feature type="region of interest" description="Disordered" evidence="1">
    <location>
        <begin position="82"/>
        <end position="106"/>
    </location>
</feature>
<name>A0ABQ6HJY8_9MICO</name>
<protein>
    <recommendedName>
        <fullName evidence="4">Succinyl-diaminopimelate desuccinylase</fullName>
    </recommendedName>
</protein>
<evidence type="ECO:0000313" key="2">
    <source>
        <dbReference type="EMBL" id="GMA18440.1"/>
    </source>
</evidence>
<organism evidence="2 3">
    <name type="scientific">Arsenicicoccus piscis</name>
    <dbReference type="NCBI Taxonomy" id="673954"/>
    <lineage>
        <taxon>Bacteria</taxon>
        <taxon>Bacillati</taxon>
        <taxon>Actinomycetota</taxon>
        <taxon>Actinomycetes</taxon>
        <taxon>Micrococcales</taxon>
        <taxon>Intrasporangiaceae</taxon>
        <taxon>Arsenicicoccus</taxon>
    </lineage>
</organism>
<dbReference type="EMBL" id="BSUJ01000001">
    <property type="protein sequence ID" value="GMA18440.1"/>
    <property type="molecule type" value="Genomic_DNA"/>
</dbReference>
<evidence type="ECO:0008006" key="4">
    <source>
        <dbReference type="Google" id="ProtNLM"/>
    </source>
</evidence>
<dbReference type="PANTHER" id="PTHR43808:SF31">
    <property type="entry name" value="N-ACETYL-L-CITRULLINE DEACETYLASE"/>
    <property type="match status" value="1"/>
</dbReference>
<reference evidence="3" key="1">
    <citation type="journal article" date="2019" name="Int. J. Syst. Evol. Microbiol.">
        <title>The Global Catalogue of Microorganisms (GCM) 10K type strain sequencing project: providing services to taxonomists for standard genome sequencing and annotation.</title>
        <authorList>
            <consortium name="The Broad Institute Genomics Platform"/>
            <consortium name="The Broad Institute Genome Sequencing Center for Infectious Disease"/>
            <person name="Wu L."/>
            <person name="Ma J."/>
        </authorList>
    </citation>
    <scope>NUCLEOTIDE SEQUENCE [LARGE SCALE GENOMIC DNA]</scope>
    <source>
        <strain evidence="3">NBRC 105830</strain>
    </source>
</reference>